<name>A0AAE0G7C2_9CHLO</name>
<evidence type="ECO:0000256" key="2">
    <source>
        <dbReference type="ARBA" id="ARBA00006003"/>
    </source>
</evidence>
<dbReference type="PANTHER" id="PTHR11987:SF36">
    <property type="entry name" value="SIA-ALPHA-2,3-GAL-BETA-1,4-GLCNAC-R:ALPHA 2,8-SIALYLTRANSFERASE"/>
    <property type="match status" value="1"/>
</dbReference>
<keyword evidence="10" id="KW-0325">Glycoprotein</keyword>
<gene>
    <name evidence="12" type="ORF">CYMTET_19061</name>
</gene>
<evidence type="ECO:0000256" key="7">
    <source>
        <dbReference type="ARBA" id="ARBA00022989"/>
    </source>
</evidence>
<keyword evidence="6" id="KW-0735">Signal-anchor</keyword>
<feature type="compositionally biased region" description="Polar residues" evidence="11">
    <location>
        <begin position="116"/>
        <end position="126"/>
    </location>
</feature>
<comment type="caution">
    <text evidence="12">The sequence shown here is derived from an EMBL/GenBank/DDBJ whole genome shotgun (WGS) entry which is preliminary data.</text>
</comment>
<feature type="compositionally biased region" description="Basic residues" evidence="11">
    <location>
        <begin position="95"/>
        <end position="110"/>
    </location>
</feature>
<comment type="similarity">
    <text evidence="2">Belongs to the glycosyltransferase 29 family.</text>
</comment>
<keyword evidence="9" id="KW-0472">Membrane</keyword>
<dbReference type="GO" id="GO:0008373">
    <property type="term" value="F:sialyltransferase activity"/>
    <property type="evidence" value="ECO:0007669"/>
    <property type="project" value="InterPro"/>
</dbReference>
<evidence type="ECO:0000256" key="6">
    <source>
        <dbReference type="ARBA" id="ARBA00022968"/>
    </source>
</evidence>
<accession>A0AAE0G7C2</accession>
<evidence type="ECO:0000313" key="13">
    <source>
        <dbReference type="Proteomes" id="UP001190700"/>
    </source>
</evidence>
<dbReference type="InterPro" id="IPR050943">
    <property type="entry name" value="Glycosyltr_29_Sialyltrsf"/>
</dbReference>
<dbReference type="Gene3D" id="3.90.1480.20">
    <property type="entry name" value="Glycosyl transferase family 29"/>
    <property type="match status" value="1"/>
</dbReference>
<keyword evidence="8" id="KW-0333">Golgi apparatus</keyword>
<evidence type="ECO:0000313" key="12">
    <source>
        <dbReference type="EMBL" id="KAK3272655.1"/>
    </source>
</evidence>
<dbReference type="AlphaFoldDB" id="A0AAE0G7C2"/>
<reference evidence="12 13" key="1">
    <citation type="journal article" date="2015" name="Genome Biol. Evol.">
        <title>Comparative Genomics of a Bacterivorous Green Alga Reveals Evolutionary Causalities and Consequences of Phago-Mixotrophic Mode of Nutrition.</title>
        <authorList>
            <person name="Burns J.A."/>
            <person name="Paasch A."/>
            <person name="Narechania A."/>
            <person name="Kim E."/>
        </authorList>
    </citation>
    <scope>NUCLEOTIDE SEQUENCE [LARGE SCALE GENOMIC DNA]</scope>
    <source>
        <strain evidence="12 13">PLY_AMNH</strain>
    </source>
</reference>
<protein>
    <submittedName>
        <fullName evidence="12">Uncharacterized protein</fullName>
    </submittedName>
</protein>
<keyword evidence="5" id="KW-0812">Transmembrane</keyword>
<dbReference type="GO" id="GO:0000139">
    <property type="term" value="C:Golgi membrane"/>
    <property type="evidence" value="ECO:0007669"/>
    <property type="project" value="UniProtKB-SubCell"/>
</dbReference>
<evidence type="ECO:0000256" key="9">
    <source>
        <dbReference type="ARBA" id="ARBA00023136"/>
    </source>
</evidence>
<keyword evidence="4" id="KW-0808">Transferase</keyword>
<dbReference type="EMBL" id="LGRX02008857">
    <property type="protein sequence ID" value="KAK3272655.1"/>
    <property type="molecule type" value="Genomic_DNA"/>
</dbReference>
<evidence type="ECO:0000256" key="8">
    <source>
        <dbReference type="ARBA" id="ARBA00023034"/>
    </source>
</evidence>
<evidence type="ECO:0000256" key="4">
    <source>
        <dbReference type="ARBA" id="ARBA00022679"/>
    </source>
</evidence>
<feature type="region of interest" description="Disordered" evidence="11">
    <location>
        <begin position="1"/>
        <end position="24"/>
    </location>
</feature>
<dbReference type="InterPro" id="IPR001675">
    <property type="entry name" value="Glyco_trans_29"/>
</dbReference>
<evidence type="ECO:0000256" key="1">
    <source>
        <dbReference type="ARBA" id="ARBA00004323"/>
    </source>
</evidence>
<dbReference type="CDD" id="cd19952">
    <property type="entry name" value="GT29"/>
    <property type="match status" value="1"/>
</dbReference>
<proteinExistence type="inferred from homology"/>
<keyword evidence="7" id="KW-1133">Transmembrane helix</keyword>
<dbReference type="InterPro" id="IPR038578">
    <property type="entry name" value="GT29-like_sf"/>
</dbReference>
<evidence type="ECO:0000256" key="10">
    <source>
        <dbReference type="ARBA" id="ARBA00023180"/>
    </source>
</evidence>
<evidence type="ECO:0000256" key="5">
    <source>
        <dbReference type="ARBA" id="ARBA00022692"/>
    </source>
</evidence>
<dbReference type="Pfam" id="PF00777">
    <property type="entry name" value="Glyco_transf_29"/>
    <property type="match status" value="2"/>
</dbReference>
<evidence type="ECO:0000256" key="11">
    <source>
        <dbReference type="SAM" id="MobiDB-lite"/>
    </source>
</evidence>
<evidence type="ECO:0000256" key="3">
    <source>
        <dbReference type="ARBA" id="ARBA00022676"/>
    </source>
</evidence>
<keyword evidence="3" id="KW-0328">Glycosyltransferase</keyword>
<sequence length="500" mass="55641">MLASQMLTKVEGAGGRDSLSFPWQRSGRSDAALAGAGLTQRMEANKIPPFKHTLPKWLQDEPDLPVYEEAAGGATAQESATADIKAEVQVGAKAARSRAHSRAGSGRRHGPAAVSSDATIEPNTTRRLQQVNATSEEDLELQRNISQRAPHQGPWLKLQWPLGGEPVPIHLQLHQRQFHEDGAMREKHGNISRPGLHPHVDYLARTKTGNAVVSYHFHHSLVVRLPQEDAKWRYSSCALVSNSGELLSKRMGEEIDSHDAVIRMNFPPVKGFEPFVGSKTTFDFTNHANAKRVFEMHQNREIRSFREDEPLAKNGNSTLLLFETGNSEGWRYSFPPRLIARFPHPMVSMLSPDFMAEAAATWSMVSSDVAGEGEVCAAMQRRQSRYETLKEKNGGSTSHMRGIGAYSFALKHGYSEPCKPTSGWFALSFASQICDKVHMYGFSKWKKRRAGKGAKEDNAPASEAKYHYFDSVEGVTNVHSFDLSMRVYETLAEKYGIVIH</sequence>
<dbReference type="Proteomes" id="UP001190700">
    <property type="component" value="Unassembled WGS sequence"/>
</dbReference>
<comment type="subcellular location">
    <subcellularLocation>
        <location evidence="1">Golgi apparatus membrane</location>
        <topology evidence="1">Single-pass type II membrane protein</topology>
    </subcellularLocation>
</comment>
<feature type="region of interest" description="Disordered" evidence="11">
    <location>
        <begin position="93"/>
        <end position="126"/>
    </location>
</feature>
<keyword evidence="13" id="KW-1185">Reference proteome</keyword>
<organism evidence="12 13">
    <name type="scientific">Cymbomonas tetramitiformis</name>
    <dbReference type="NCBI Taxonomy" id="36881"/>
    <lineage>
        <taxon>Eukaryota</taxon>
        <taxon>Viridiplantae</taxon>
        <taxon>Chlorophyta</taxon>
        <taxon>Pyramimonadophyceae</taxon>
        <taxon>Pyramimonadales</taxon>
        <taxon>Pyramimonadaceae</taxon>
        <taxon>Cymbomonas</taxon>
    </lineage>
</organism>
<dbReference type="PANTHER" id="PTHR11987">
    <property type="entry name" value="ALPHA-2,8-SIALYLTRANSFERASE"/>
    <property type="match status" value="1"/>
</dbReference>